<sequence length="73" mass="7977">MRVVRGKGHTPTVGPIHYAVIPGLGPGIHDLPDTLSQTEVVDGRAKPGHDVEKERVKAPYSAASSWMRRLSHR</sequence>
<organism evidence="2 3">
    <name type="scientific">Ancylobacter novellus (strain ATCC 8093 / DSM 506 / JCM 20403 / CCM 1077 / IAM 12100 / NBRC 12443 / NCIMB 10456)</name>
    <name type="common">Starkeya novella</name>
    <dbReference type="NCBI Taxonomy" id="639283"/>
    <lineage>
        <taxon>Bacteria</taxon>
        <taxon>Pseudomonadati</taxon>
        <taxon>Pseudomonadota</taxon>
        <taxon>Alphaproteobacteria</taxon>
        <taxon>Hyphomicrobiales</taxon>
        <taxon>Xanthobacteraceae</taxon>
        <taxon>Ancylobacter</taxon>
    </lineage>
</organism>
<dbReference type="HOGENOM" id="CLU_2703048_0_0_5"/>
<keyword evidence="3" id="KW-1185">Reference proteome</keyword>
<feature type="compositionally biased region" description="Basic and acidic residues" evidence="1">
    <location>
        <begin position="44"/>
        <end position="57"/>
    </location>
</feature>
<accession>D7A5S2</accession>
<evidence type="ECO:0000313" key="3">
    <source>
        <dbReference type="Proteomes" id="UP000006633"/>
    </source>
</evidence>
<evidence type="ECO:0000256" key="1">
    <source>
        <dbReference type="SAM" id="MobiDB-lite"/>
    </source>
</evidence>
<dbReference type="KEGG" id="sno:Snov_2749"/>
<dbReference type="AlphaFoldDB" id="D7A5S2"/>
<reference evidence="2 3" key="1">
    <citation type="journal article" date="2012" name="Stand. Genomic Sci.">
        <title>Complete genome sequence of the facultatively chemolithoautotrophic and methylotrophic alpha Proteobacterium Starkeya novella type strain (ATCC 8093(T)).</title>
        <authorList>
            <person name="Kappler U."/>
            <person name="Davenport K."/>
            <person name="Beatson S."/>
            <person name="Lucas S."/>
            <person name="Lapidus A."/>
            <person name="Copeland A."/>
            <person name="Berry K.W."/>
            <person name="Glavina Del Rio T."/>
            <person name="Hammon N."/>
            <person name="Dalin E."/>
            <person name="Tice H."/>
            <person name="Pitluck S."/>
            <person name="Richardson P."/>
            <person name="Bruce D."/>
            <person name="Goodwin L.A."/>
            <person name="Han C."/>
            <person name="Tapia R."/>
            <person name="Detter J.C."/>
            <person name="Chang Y.J."/>
            <person name="Jeffries C.D."/>
            <person name="Land M."/>
            <person name="Hauser L."/>
            <person name="Kyrpides N.C."/>
            <person name="Goker M."/>
            <person name="Ivanova N."/>
            <person name="Klenk H.P."/>
            <person name="Woyke T."/>
        </authorList>
    </citation>
    <scope>NUCLEOTIDE SEQUENCE [LARGE SCALE GENOMIC DNA]</scope>
    <source>
        <strain evidence="3">ATCC 8093 / DSM 506 / JCM 20403 / CCM 1077 / IAM 12100 / NBRC 12443 / NCIMB 10456</strain>
    </source>
</reference>
<feature type="region of interest" description="Disordered" evidence="1">
    <location>
        <begin position="44"/>
        <end position="73"/>
    </location>
</feature>
<protein>
    <submittedName>
        <fullName evidence="2">Uncharacterized protein</fullName>
    </submittedName>
</protein>
<name>D7A5S2_ANCN5</name>
<gene>
    <name evidence="2" type="ordered locus">Snov_2749</name>
</gene>
<evidence type="ECO:0000313" key="2">
    <source>
        <dbReference type="EMBL" id="ADH90037.1"/>
    </source>
</evidence>
<proteinExistence type="predicted"/>
<dbReference type="Proteomes" id="UP000006633">
    <property type="component" value="Chromosome"/>
</dbReference>
<dbReference type="EMBL" id="CP002026">
    <property type="protein sequence ID" value="ADH90037.1"/>
    <property type="molecule type" value="Genomic_DNA"/>
</dbReference>